<name>A0ACB9DMT4_ARCLA</name>
<reference evidence="2" key="1">
    <citation type="journal article" date="2022" name="Mol. Ecol. Resour.">
        <title>The genomes of chicory, endive, great burdock and yacon provide insights into Asteraceae palaeo-polyploidization history and plant inulin production.</title>
        <authorList>
            <person name="Fan W."/>
            <person name="Wang S."/>
            <person name="Wang H."/>
            <person name="Wang A."/>
            <person name="Jiang F."/>
            <person name="Liu H."/>
            <person name="Zhao H."/>
            <person name="Xu D."/>
            <person name="Zhang Y."/>
        </authorList>
    </citation>
    <scope>NUCLEOTIDE SEQUENCE [LARGE SCALE GENOMIC DNA]</scope>
    <source>
        <strain evidence="2">cv. Niubang</strain>
    </source>
</reference>
<evidence type="ECO:0000313" key="1">
    <source>
        <dbReference type="EMBL" id="KAI3747862.1"/>
    </source>
</evidence>
<sequence length="161" mass="18684">MVEPYDMEYMKMALLRHEETFKQQVYELHRLYEIQRMLMKKMQSSMQSTSWNLKNGNYIYDQKQDDDVQKQDGDHAYYNDHQQQMCGDDDDDDEMEEESEIELTLGPTTRYSRKKKKATSSGLGMFSSSSSSSSTTHKTRLITLQNSGGVVLESCRSTPCS</sequence>
<evidence type="ECO:0000313" key="2">
    <source>
        <dbReference type="Proteomes" id="UP001055879"/>
    </source>
</evidence>
<accession>A0ACB9DMT4</accession>
<organism evidence="1 2">
    <name type="scientific">Arctium lappa</name>
    <name type="common">Greater burdock</name>
    <name type="synonym">Lappa major</name>
    <dbReference type="NCBI Taxonomy" id="4217"/>
    <lineage>
        <taxon>Eukaryota</taxon>
        <taxon>Viridiplantae</taxon>
        <taxon>Streptophyta</taxon>
        <taxon>Embryophyta</taxon>
        <taxon>Tracheophyta</taxon>
        <taxon>Spermatophyta</taxon>
        <taxon>Magnoliopsida</taxon>
        <taxon>eudicotyledons</taxon>
        <taxon>Gunneridae</taxon>
        <taxon>Pentapetalae</taxon>
        <taxon>asterids</taxon>
        <taxon>campanulids</taxon>
        <taxon>Asterales</taxon>
        <taxon>Asteraceae</taxon>
        <taxon>Carduoideae</taxon>
        <taxon>Cardueae</taxon>
        <taxon>Arctiinae</taxon>
        <taxon>Arctium</taxon>
    </lineage>
</organism>
<dbReference type="EMBL" id="CM042049">
    <property type="protein sequence ID" value="KAI3747862.1"/>
    <property type="molecule type" value="Genomic_DNA"/>
</dbReference>
<proteinExistence type="predicted"/>
<protein>
    <submittedName>
        <fullName evidence="1">Uncharacterized protein</fullName>
    </submittedName>
</protein>
<comment type="caution">
    <text evidence="1">The sequence shown here is derived from an EMBL/GenBank/DDBJ whole genome shotgun (WGS) entry which is preliminary data.</text>
</comment>
<dbReference type="Proteomes" id="UP001055879">
    <property type="component" value="Linkage Group LG03"/>
</dbReference>
<keyword evidence="2" id="KW-1185">Reference proteome</keyword>
<gene>
    <name evidence="1" type="ORF">L6452_10564</name>
</gene>
<reference evidence="1 2" key="2">
    <citation type="journal article" date="2022" name="Mol. Ecol. Resour.">
        <title>The genomes of chicory, endive, great burdock and yacon provide insights into Asteraceae paleo-polyploidization history and plant inulin production.</title>
        <authorList>
            <person name="Fan W."/>
            <person name="Wang S."/>
            <person name="Wang H."/>
            <person name="Wang A."/>
            <person name="Jiang F."/>
            <person name="Liu H."/>
            <person name="Zhao H."/>
            <person name="Xu D."/>
            <person name="Zhang Y."/>
        </authorList>
    </citation>
    <scope>NUCLEOTIDE SEQUENCE [LARGE SCALE GENOMIC DNA]</scope>
    <source>
        <strain evidence="2">cv. Niubang</strain>
    </source>
</reference>